<name>A0A895YCW9_9ACTN</name>
<keyword evidence="4 7" id="KW-0645">Protease</keyword>
<dbReference type="CDD" id="cd07562">
    <property type="entry name" value="Peptidase_S41_TRI"/>
    <property type="match status" value="1"/>
</dbReference>
<dbReference type="AlphaFoldDB" id="A0A895YCW9"/>
<dbReference type="PIRSF" id="PIRSF036421">
    <property type="entry name" value="Tricorn_protease"/>
    <property type="match status" value="1"/>
</dbReference>
<dbReference type="SMART" id="SM00245">
    <property type="entry name" value="TSPc"/>
    <property type="match status" value="1"/>
</dbReference>
<gene>
    <name evidence="12" type="ORF">JQS43_16370</name>
</gene>
<keyword evidence="5 7" id="KW-0378">Hydrolase</keyword>
<dbReference type="PROSITE" id="PS50106">
    <property type="entry name" value="PDZ"/>
    <property type="match status" value="1"/>
</dbReference>
<comment type="function">
    <text evidence="7">Degrades oligopeptides.</text>
</comment>
<dbReference type="GO" id="GO:0006508">
    <property type="term" value="P:proteolysis"/>
    <property type="evidence" value="ECO:0007669"/>
    <property type="project" value="UniProtKB-UniRule"/>
</dbReference>
<dbReference type="Pfam" id="PF26549">
    <property type="entry name" value="Tricorn_N"/>
    <property type="match status" value="1"/>
</dbReference>
<dbReference type="InterPro" id="IPR001478">
    <property type="entry name" value="PDZ"/>
</dbReference>
<dbReference type="GO" id="GO:0008236">
    <property type="term" value="F:serine-type peptidase activity"/>
    <property type="evidence" value="ECO:0007669"/>
    <property type="project" value="UniProtKB-UniRule"/>
</dbReference>
<feature type="site" description="Transition state stabilizer; via amide nitrogen" evidence="9">
    <location>
        <position position="967"/>
    </location>
</feature>
<keyword evidence="3 7" id="KW-0963">Cytoplasm</keyword>
<evidence type="ECO:0000256" key="8">
    <source>
        <dbReference type="PIRSR" id="PIRSR036421-1"/>
    </source>
</evidence>
<dbReference type="PANTHER" id="PTHR43253:SF1">
    <property type="entry name" value="TRICORN PROTEASE HOMOLOG 2-RELATED"/>
    <property type="match status" value="1"/>
</dbReference>
<dbReference type="Gene3D" id="2.30.42.10">
    <property type="match status" value="1"/>
</dbReference>
<evidence type="ECO:0000256" key="6">
    <source>
        <dbReference type="ARBA" id="ARBA00022825"/>
    </source>
</evidence>
<dbReference type="InterPro" id="IPR005151">
    <property type="entry name" value="Tail-specific_protease"/>
</dbReference>
<protein>
    <recommendedName>
        <fullName evidence="7">Tricorn protease homolog</fullName>
        <ecNumber evidence="7">3.4.21.-</ecNumber>
    </recommendedName>
</protein>
<dbReference type="InterPro" id="IPR028204">
    <property type="entry name" value="Tricorn_C1"/>
</dbReference>
<dbReference type="EMBL" id="CP070499">
    <property type="protein sequence ID" value="QSB13199.1"/>
    <property type="molecule type" value="Genomic_DNA"/>
</dbReference>
<keyword evidence="13" id="KW-1185">Reference proteome</keyword>
<dbReference type="GO" id="GO:0005737">
    <property type="term" value="C:cytoplasm"/>
    <property type="evidence" value="ECO:0007669"/>
    <property type="project" value="UniProtKB-SubCell"/>
</dbReference>
<evidence type="ECO:0000256" key="5">
    <source>
        <dbReference type="ARBA" id="ARBA00022801"/>
    </source>
</evidence>
<organism evidence="12 13">
    <name type="scientific">Natronosporangium hydrolyticum</name>
    <dbReference type="NCBI Taxonomy" id="2811111"/>
    <lineage>
        <taxon>Bacteria</taxon>
        <taxon>Bacillati</taxon>
        <taxon>Actinomycetota</taxon>
        <taxon>Actinomycetes</taxon>
        <taxon>Micromonosporales</taxon>
        <taxon>Micromonosporaceae</taxon>
        <taxon>Natronosporangium</taxon>
    </lineage>
</organism>
<sequence length="1077" mass="117635">MPEPRADTGYLRTPTIAGEHIVFSCDDDLWLASTGGGRAWRLTSGVAEASGPRLSQDGQLLAFVGRDEGTPDVYVMPAAGGVAERVTHQGGQLSVAGFDPADGAVLYATDGNLPFRRERWLHRVDPAGGLPRRLPLGPASAISHGPAGGVVIGRHVDDPARWKRYRGGQVGDLWVDPAGSGEFQRLLRLPGNLADPCWVGDRIYFLADHEGVGNVYSCTPAGEDLRRHTDHTDYYARGLSGDGDRLVYTAGARLYLLDPAAGGRELPVTLASSRTQRNRQFVAAREHLDTVTLAADGSQVAITTRGKAFTFGPFAGPVHQHGERDGVRYRLLTHLADGERLVAAASDQSDQESLVVFAAAEAAAATAQPLTGLDIGRARELAASPTEALIAIANHRHELLLVDLRPEPATVTTVDHSRYGTIEDLAWSPDGGWLAYTYATGPRTTAIKLARPGEEPVLATQPVLRDYRPAFDPAGRYLYFIGKRTFNPTYDELQFDLGFPMGSRPYAITLRADAPPPFLPRVEPLAGAGAAAGGDPDSADSSDAPPQVRIDLAGIDRRVVPVPVPEGRYERVAGTREKVLFSSRPVVGVADRSVLAGPEAEQTLEMYDLTTGERDRLAGGLSDFWLSPDGKTLLYRADDRLRVVKAGTKLEEADRAAETDGPGRRSGWVDLDRVKVSVRPGAEWRQMFREAWRLQRENFWDEDMSGVDWEAVYQRYLPLVDQVATRSEFSDLLWELQGELGTSHAYEFGGAYRPSPQWRQGYLGVDWAPAGPGAGYRIDRLLAGDPWEADRTSAFHRPGVDVRPGDEVLAINGTPVSAELTPARLLVNQAEQEVEVTLRRGDDPPWRATVRALPDERPPRYRDWVAANRQWVHEQTDGRVGYLHVPDMSAVGYAEFHRGFLTELDREALLVDVRNNGGGHVSGLLLQKLARRRLAYNFSRWGEPSPYPDESPRGPLVAVTNEDAGSDGDIFSHAFKQLGLGPLVGKRTWGGVVGIWPRHLLADGTMTTQPEFSFAFDDVGWRVENYGTDPDIEVEITPQDYVAGRDPQLSRAIQCALEALAVTPAHTPNPAARPHLG</sequence>
<evidence type="ECO:0000256" key="9">
    <source>
        <dbReference type="PIRSR" id="PIRSR036421-3"/>
    </source>
</evidence>
<evidence type="ECO:0000259" key="11">
    <source>
        <dbReference type="PROSITE" id="PS50106"/>
    </source>
</evidence>
<dbReference type="InterPro" id="IPR029045">
    <property type="entry name" value="ClpP/crotonase-like_dom_sf"/>
</dbReference>
<dbReference type="Gene3D" id="2.120.10.60">
    <property type="entry name" value="Tricorn protease N-terminal domain"/>
    <property type="match status" value="1"/>
</dbReference>
<feature type="domain" description="PDZ" evidence="11">
    <location>
        <begin position="760"/>
        <end position="842"/>
    </location>
</feature>
<comment type="similarity">
    <text evidence="2 7">Belongs to the peptidase S41B family.</text>
</comment>
<dbReference type="SUPFAM" id="SSF52096">
    <property type="entry name" value="ClpP/crotonase"/>
    <property type="match status" value="1"/>
</dbReference>
<dbReference type="EC" id="3.4.21.-" evidence="7"/>
<dbReference type="InterPro" id="IPR015943">
    <property type="entry name" value="WD40/YVTN_repeat-like_dom_sf"/>
</dbReference>
<evidence type="ECO:0000313" key="12">
    <source>
        <dbReference type="EMBL" id="QSB13199.1"/>
    </source>
</evidence>
<dbReference type="KEGG" id="nhy:JQS43_16370"/>
<dbReference type="Gene3D" id="2.130.10.10">
    <property type="entry name" value="YVTN repeat-like/Quinoprotein amine dehydrogenase"/>
    <property type="match status" value="1"/>
</dbReference>
<dbReference type="Gene3D" id="3.90.226.10">
    <property type="entry name" value="2-enoyl-CoA Hydratase, Chain A, domain 1"/>
    <property type="match status" value="1"/>
</dbReference>
<keyword evidence="6 7" id="KW-0720">Serine protease</keyword>
<dbReference type="InterPro" id="IPR029414">
    <property type="entry name" value="Tricorn_PDZ"/>
</dbReference>
<feature type="compositionally biased region" description="Low complexity" evidence="10">
    <location>
        <begin position="526"/>
        <end position="546"/>
    </location>
</feature>
<feature type="region of interest" description="Disordered" evidence="10">
    <location>
        <begin position="522"/>
        <end position="546"/>
    </location>
</feature>
<evidence type="ECO:0000256" key="7">
    <source>
        <dbReference type="PIRNR" id="PIRNR036421"/>
    </source>
</evidence>
<dbReference type="SUPFAM" id="SSF82171">
    <property type="entry name" value="DPP6 N-terminal domain-like"/>
    <property type="match status" value="1"/>
</dbReference>
<evidence type="ECO:0000256" key="3">
    <source>
        <dbReference type="ARBA" id="ARBA00022490"/>
    </source>
</evidence>
<feature type="active site" description="Charge relay system" evidence="8">
    <location>
        <position position="744"/>
    </location>
</feature>
<evidence type="ECO:0000313" key="13">
    <source>
        <dbReference type="Proteomes" id="UP000662857"/>
    </source>
</evidence>
<dbReference type="Proteomes" id="UP000662857">
    <property type="component" value="Chromosome"/>
</dbReference>
<evidence type="ECO:0000256" key="10">
    <source>
        <dbReference type="SAM" id="MobiDB-lite"/>
    </source>
</evidence>
<feature type="active site" description="Charge relay system" evidence="8">
    <location>
        <position position="1024"/>
    </location>
</feature>
<dbReference type="RefSeq" id="WP_239675276.1">
    <property type="nucleotide sequence ID" value="NZ_CP070499.1"/>
</dbReference>
<dbReference type="Pfam" id="PF03572">
    <property type="entry name" value="Peptidase_S41"/>
    <property type="match status" value="1"/>
</dbReference>
<accession>A0A895YCW9</accession>
<feature type="active site" description="Nucleophile" evidence="8">
    <location>
        <position position="966"/>
    </location>
</feature>
<comment type="subcellular location">
    <subcellularLocation>
        <location evidence="1 7">Cytoplasm</location>
    </subcellularLocation>
</comment>
<dbReference type="InterPro" id="IPR036034">
    <property type="entry name" value="PDZ_sf"/>
</dbReference>
<dbReference type="Pfam" id="PF14684">
    <property type="entry name" value="Tricorn_C1"/>
    <property type="match status" value="1"/>
</dbReference>
<dbReference type="Pfam" id="PF14685">
    <property type="entry name" value="PDZ_Tricorn"/>
    <property type="match status" value="1"/>
</dbReference>
<dbReference type="Gene3D" id="3.30.750.44">
    <property type="match status" value="1"/>
</dbReference>
<dbReference type="SUPFAM" id="SSF69304">
    <property type="entry name" value="Tricorn protease N-terminal domain"/>
    <property type="match status" value="1"/>
</dbReference>
<dbReference type="Pfam" id="PF26550">
    <property type="entry name" value="Tricorn_2nd"/>
    <property type="match status" value="1"/>
</dbReference>
<dbReference type="SUPFAM" id="SSF50156">
    <property type="entry name" value="PDZ domain-like"/>
    <property type="match status" value="1"/>
</dbReference>
<proteinExistence type="inferred from homology"/>
<evidence type="ECO:0000256" key="2">
    <source>
        <dbReference type="ARBA" id="ARBA00008524"/>
    </source>
</evidence>
<dbReference type="InterPro" id="IPR012393">
    <property type="entry name" value="Tricorn_protease"/>
</dbReference>
<dbReference type="PANTHER" id="PTHR43253">
    <property type="entry name" value="TRICORN PROTEASE HOMOLOG 2-RELATED"/>
    <property type="match status" value="1"/>
</dbReference>
<reference evidence="12" key="1">
    <citation type="submission" date="2021-02" db="EMBL/GenBank/DDBJ databases">
        <title>Natrosporangium hydrolyticum gen. nov., sp. nov, a haloalkaliphilic actinobacterium from a soda solonchak soil.</title>
        <authorList>
            <person name="Sorokin D.Y."/>
            <person name="Khijniak T.V."/>
            <person name="Zakharycheva A.P."/>
            <person name="Boueva O.V."/>
            <person name="Ariskina E.V."/>
            <person name="Hahnke R.L."/>
            <person name="Bunk B."/>
            <person name="Sproer C."/>
            <person name="Schumann P."/>
            <person name="Evtushenko L.I."/>
            <person name="Kublanov I.V."/>
        </authorList>
    </citation>
    <scope>NUCLEOTIDE SEQUENCE</scope>
    <source>
        <strain evidence="12">DSM 106523</strain>
    </source>
</reference>
<evidence type="ECO:0000256" key="1">
    <source>
        <dbReference type="ARBA" id="ARBA00004496"/>
    </source>
</evidence>
<evidence type="ECO:0000256" key="4">
    <source>
        <dbReference type="ARBA" id="ARBA00022670"/>
    </source>
</evidence>